<keyword evidence="3" id="KW-1185">Reference proteome</keyword>
<dbReference type="EMBL" id="CP002299">
    <property type="protein sequence ID" value="ADP83658.1"/>
    <property type="molecule type" value="Genomic_DNA"/>
</dbReference>
<dbReference type="STRING" id="298654.FraEuI1c_5674"/>
<accession>E3IUH3</accession>
<dbReference type="KEGG" id="fri:FraEuI1c_5674"/>
<dbReference type="RefSeq" id="WP_013426776.1">
    <property type="nucleotide sequence ID" value="NC_014666.1"/>
</dbReference>
<gene>
    <name evidence="2" type="ordered locus">FraEuI1c_5674</name>
</gene>
<keyword evidence="1" id="KW-1133">Transmembrane helix</keyword>
<sequence>MAVQAALVTLFTATAIILAERGTDVPKDKAAVLWQLGFGIFSTVLTAHTIVFAVSADAESVWPSFLDVVVAIALPEWLVVGFASILVSSAGDIGGNPGVINAGLALVVIQSVLGIYTLLKSLQALGGEGRRRFLATLATRDLRRAARRGTPVRLKNRHLIQDFLSGVETAIDRGDVASLSQRATEIGMYCRADKDPRVVRWRLVLLTYLVERIGRAVLYDNLTGDAARVALPQLIDGTLQSSYRLAELTLPAAAADPEGRVTELEAAVSLGQVCRVIGWLQQAAHELLQQDAHNVGARQIVASVQSGRKRIVQFVDPDPPGFFRDHGDPWPAGLSDPRALLVWLSALCEFGGSWVGSGLYILAEVLTGEKFYGNYWHGDCVLTEIERRIGQYGERRHRRTGPMTEETLRACGGLNAVSLELAATVIAGLRNWRFTPPPGYEQDPAFSTDRRYLKSQLSMFSTHDCLPDAEAAFDWLARTLSDLPSEPSLWRLVHADSARWGLTESLEMYGPADRPAAAVLTALVRLLTHRPTEARRLADLLPLPLLSGGLQLARFSLTSEPAAEPVMLTWSEAGHARLGPREAQIGELMGILEAVMQ</sequence>
<evidence type="ECO:0000313" key="3">
    <source>
        <dbReference type="Proteomes" id="UP000002484"/>
    </source>
</evidence>
<reference evidence="2 3" key="1">
    <citation type="submission" date="2010-10" db="EMBL/GenBank/DDBJ databases">
        <title>Complete sequence of Frankia sp. EuI1c.</title>
        <authorList>
            <consortium name="US DOE Joint Genome Institute"/>
            <person name="Lucas S."/>
            <person name="Copeland A."/>
            <person name="Lapidus A."/>
            <person name="Cheng J.-F."/>
            <person name="Bruce D."/>
            <person name="Goodwin L."/>
            <person name="Pitluck S."/>
            <person name="Chertkov O."/>
            <person name="Detter J.C."/>
            <person name="Han C."/>
            <person name="Tapia R."/>
            <person name="Land M."/>
            <person name="Hauser L."/>
            <person name="Jeffries C."/>
            <person name="Kyrpides N."/>
            <person name="Ivanova N."/>
            <person name="Mikhailova N."/>
            <person name="Beauchemin N."/>
            <person name="Sen A."/>
            <person name="Sur S.A."/>
            <person name="Gtari M."/>
            <person name="Wall L."/>
            <person name="Tisa L."/>
            <person name="Woyke T."/>
        </authorList>
    </citation>
    <scope>NUCLEOTIDE SEQUENCE [LARGE SCALE GENOMIC DNA]</scope>
    <source>
        <strain evidence="3">DSM 45817 / CECT 9037 / EuI1c</strain>
    </source>
</reference>
<keyword evidence="1" id="KW-0472">Membrane</keyword>
<evidence type="ECO:0000313" key="2">
    <source>
        <dbReference type="EMBL" id="ADP83658.1"/>
    </source>
</evidence>
<keyword evidence="1" id="KW-0812">Transmembrane</keyword>
<dbReference type="eggNOG" id="ENOG502ZNYZ">
    <property type="taxonomic scope" value="Bacteria"/>
</dbReference>
<feature type="transmembrane region" description="Helical" evidence="1">
    <location>
        <begin position="99"/>
        <end position="119"/>
    </location>
</feature>
<dbReference type="AlphaFoldDB" id="E3IUH3"/>
<feature type="transmembrane region" description="Helical" evidence="1">
    <location>
        <begin position="65"/>
        <end position="87"/>
    </location>
</feature>
<protein>
    <submittedName>
        <fullName evidence="2">Uncharacterized protein</fullName>
    </submittedName>
</protein>
<dbReference type="InParanoid" id="E3IUH3"/>
<name>E3IUH3_PSEI1</name>
<feature type="transmembrane region" description="Helical" evidence="1">
    <location>
        <begin position="31"/>
        <end position="53"/>
    </location>
</feature>
<organism evidence="2 3">
    <name type="scientific">Pseudofrankia inefficax (strain DSM 45817 / CECT 9037 / DDB 130130 / EuI1c)</name>
    <name type="common">Frankia inefficax</name>
    <dbReference type="NCBI Taxonomy" id="298654"/>
    <lineage>
        <taxon>Bacteria</taxon>
        <taxon>Bacillati</taxon>
        <taxon>Actinomycetota</taxon>
        <taxon>Actinomycetes</taxon>
        <taxon>Frankiales</taxon>
        <taxon>Frankiaceae</taxon>
        <taxon>Pseudofrankia</taxon>
    </lineage>
</organism>
<dbReference type="Proteomes" id="UP000002484">
    <property type="component" value="Chromosome"/>
</dbReference>
<evidence type="ECO:0000256" key="1">
    <source>
        <dbReference type="SAM" id="Phobius"/>
    </source>
</evidence>
<dbReference type="HOGENOM" id="CLU_476305_0_0_11"/>
<proteinExistence type="predicted"/>